<evidence type="ECO:0000313" key="1">
    <source>
        <dbReference type="EMBL" id="OBB79663.1"/>
    </source>
</evidence>
<evidence type="ECO:0000313" key="2">
    <source>
        <dbReference type="Proteomes" id="UP000094008"/>
    </source>
</evidence>
<reference evidence="2" key="1">
    <citation type="submission" date="2016-06" db="EMBL/GenBank/DDBJ databases">
        <authorList>
            <person name="Sutton G."/>
            <person name="Brinkac L."/>
            <person name="Sanka R."/>
            <person name="Adams M."/>
            <person name="Lau E."/>
            <person name="Mehaffy C."/>
            <person name="Tameris M."/>
            <person name="Hatherill M."/>
            <person name="Hanekom W."/>
            <person name="Mahomed H."/>
            <person name="Mcshane H."/>
        </authorList>
    </citation>
    <scope>NUCLEOTIDE SEQUENCE [LARGE SCALE GENOMIC DNA]</scope>
    <source>
        <strain evidence="2">852002-10433_SCH5171157</strain>
    </source>
</reference>
<dbReference type="AlphaFoldDB" id="A0A1A0V8V1"/>
<name>A0A1A0V8V1_MYCPR</name>
<protein>
    <recommendedName>
        <fullName evidence="3">DUF559 domain-containing protein</fullName>
    </recommendedName>
</protein>
<comment type="caution">
    <text evidence="1">The sequence shown here is derived from an EMBL/GenBank/DDBJ whole genome shotgun (WGS) entry which is preliminary data.</text>
</comment>
<gene>
    <name evidence="1" type="ORF">A5779_12275</name>
</gene>
<dbReference type="OrthoDB" id="3173471at2"/>
<dbReference type="Proteomes" id="UP000094008">
    <property type="component" value="Unassembled WGS sequence"/>
</dbReference>
<proteinExistence type="predicted"/>
<dbReference type="RefSeq" id="WP_064887960.1">
    <property type="nucleotide sequence ID" value="NZ_LZSY01000200.1"/>
</dbReference>
<organism evidence="1 2">
    <name type="scientific">Mycolicibacterium peregrinum</name>
    <name type="common">Mycobacterium peregrinum</name>
    <dbReference type="NCBI Taxonomy" id="43304"/>
    <lineage>
        <taxon>Bacteria</taxon>
        <taxon>Bacillati</taxon>
        <taxon>Actinomycetota</taxon>
        <taxon>Actinomycetes</taxon>
        <taxon>Mycobacteriales</taxon>
        <taxon>Mycobacteriaceae</taxon>
        <taxon>Mycolicibacterium</taxon>
    </lineage>
</organism>
<sequence length="311" mass="34494">MDGQFPGGLFGRARVPFLGGEAIRTGRISARDLETKYRAVYRNVYLANDVALTPELRARAAWLFAGADAVLSGISAAAVYGTKWLDANAPAEVVRANRHAPEGLRVHSYALAPEDVREFDGMRLTTEARTAFDLGRLLPTTEAIPILDALMNKTKLDPDAVWRLVDVNPGIRGIDRLRISLAQSDGGAESPLETRTRLVLQDTCIPGLETQIPFYDQWGLVCTRVSMGWRRWKVAVECDEEPDSAGHRTWVHEQTAELEARGWVVVWVTESMVFGQNNLVQRVRQKLWAAQDRAITTPRAAPDMPGPARLP</sequence>
<dbReference type="EMBL" id="LZSY01000200">
    <property type="protein sequence ID" value="OBB79663.1"/>
    <property type="molecule type" value="Genomic_DNA"/>
</dbReference>
<evidence type="ECO:0008006" key="3">
    <source>
        <dbReference type="Google" id="ProtNLM"/>
    </source>
</evidence>
<accession>A0A1A0V8V1</accession>